<dbReference type="AlphaFoldDB" id="A0A5F2B408"/>
<feature type="domain" description="VTT" evidence="2">
    <location>
        <begin position="116"/>
        <end position="213"/>
    </location>
</feature>
<keyword evidence="1" id="KW-1133">Transmembrane helix</keyword>
<feature type="transmembrane region" description="Helical" evidence="1">
    <location>
        <begin position="79"/>
        <end position="97"/>
    </location>
</feature>
<dbReference type="EMBL" id="RQGN01000063">
    <property type="protein sequence ID" value="TGL99943.1"/>
    <property type="molecule type" value="Genomic_DNA"/>
</dbReference>
<comment type="caution">
    <text evidence="3">The sequence shown here is derived from an EMBL/GenBank/DDBJ whole genome shotgun (WGS) entry which is preliminary data.</text>
</comment>
<evidence type="ECO:0000313" key="3">
    <source>
        <dbReference type="EMBL" id="TGL99943.1"/>
    </source>
</evidence>
<reference evidence="3 4" key="1">
    <citation type="journal article" date="2019" name="PLoS Negl. Trop. Dis.">
        <title>Revisiting the worldwide diversity of Leptospira species in the environment.</title>
        <authorList>
            <person name="Vincent A.T."/>
            <person name="Schiettekatte O."/>
            <person name="Bourhy P."/>
            <person name="Veyrier F.J."/>
            <person name="Picardeau M."/>
        </authorList>
    </citation>
    <scope>NUCLEOTIDE SEQUENCE [LARGE SCALE GENOMIC DNA]</scope>
    <source>
        <strain evidence="3 4">201702444</strain>
    </source>
</reference>
<evidence type="ECO:0000259" key="2">
    <source>
        <dbReference type="Pfam" id="PF09335"/>
    </source>
</evidence>
<gene>
    <name evidence="3" type="ORF">EHQ76_12800</name>
</gene>
<accession>A0A5F2B408</accession>
<keyword evidence="1" id="KW-0472">Membrane</keyword>
<organism evidence="3 4">
    <name type="scientific">Leptospira barantonii</name>
    <dbReference type="NCBI Taxonomy" id="2023184"/>
    <lineage>
        <taxon>Bacteria</taxon>
        <taxon>Pseudomonadati</taxon>
        <taxon>Spirochaetota</taxon>
        <taxon>Spirochaetia</taxon>
        <taxon>Leptospirales</taxon>
        <taxon>Leptospiraceae</taxon>
        <taxon>Leptospira</taxon>
    </lineage>
</organism>
<keyword evidence="1" id="KW-0812">Transmembrane</keyword>
<feature type="transmembrane region" description="Helical" evidence="1">
    <location>
        <begin position="33"/>
        <end position="58"/>
    </location>
</feature>
<sequence length="221" mass="25339">MGSASRKQRENRVRFHKNEIFQYHKKRNFYSGLIFLGSVFLAVLLLALTTFGILKLEIPGLSEIQKFAFSIGKEIKKPSLIGVFYTTLFGGLFFFYLPIEFLYIRATYSKLDGSDLVFLHILGLLISFTINYFLGRIAARACIKLISPKKFYRMKGFLNRYGVLAIFAFNALPLPAPILSAVLGVIRYKKKVFYPVFVAGQLTQCLVILFFVRYVFTSKVF</sequence>
<feature type="transmembrane region" description="Helical" evidence="1">
    <location>
        <begin position="160"/>
        <end position="186"/>
    </location>
</feature>
<dbReference type="InterPro" id="IPR032816">
    <property type="entry name" value="VTT_dom"/>
</dbReference>
<evidence type="ECO:0000256" key="1">
    <source>
        <dbReference type="SAM" id="Phobius"/>
    </source>
</evidence>
<dbReference type="OrthoDB" id="345394at2"/>
<proteinExistence type="predicted"/>
<feature type="transmembrane region" description="Helical" evidence="1">
    <location>
        <begin position="192"/>
        <end position="216"/>
    </location>
</feature>
<protein>
    <recommendedName>
        <fullName evidence="2">VTT domain-containing protein</fullName>
    </recommendedName>
</protein>
<dbReference type="Proteomes" id="UP000298429">
    <property type="component" value="Unassembled WGS sequence"/>
</dbReference>
<name>A0A5F2B408_9LEPT</name>
<feature type="transmembrane region" description="Helical" evidence="1">
    <location>
        <begin position="117"/>
        <end position="139"/>
    </location>
</feature>
<dbReference type="Pfam" id="PF09335">
    <property type="entry name" value="VTT_dom"/>
    <property type="match status" value="1"/>
</dbReference>
<evidence type="ECO:0000313" key="4">
    <source>
        <dbReference type="Proteomes" id="UP000298429"/>
    </source>
</evidence>